<evidence type="ECO:0000313" key="2">
    <source>
        <dbReference type="EMBL" id="MFC3629909.1"/>
    </source>
</evidence>
<sequence length="144" mass="15311">MGQFEYSVIPAPSRGEKAKDAKTPADRYSVALTLELNRMARDGWEYVRADVLPSEERSGLTGRNTVYHNLLVFRRTLAVPAPSQARPPQPEYPAAASPARAPEPVPDLPPAAAPQPSGHATVVSGEPAMGEATPPAPRHAPSQG</sequence>
<organism evidence="2 3">
    <name type="scientific">Paracoccus angustae</name>
    <dbReference type="NCBI Taxonomy" id="1671480"/>
    <lineage>
        <taxon>Bacteria</taxon>
        <taxon>Pseudomonadati</taxon>
        <taxon>Pseudomonadota</taxon>
        <taxon>Alphaproteobacteria</taxon>
        <taxon>Rhodobacterales</taxon>
        <taxon>Paracoccaceae</taxon>
        <taxon>Paracoccus</taxon>
    </lineage>
</organism>
<evidence type="ECO:0000313" key="3">
    <source>
        <dbReference type="Proteomes" id="UP001595539"/>
    </source>
</evidence>
<feature type="compositionally biased region" description="Pro residues" evidence="1">
    <location>
        <begin position="101"/>
        <end position="113"/>
    </location>
</feature>
<evidence type="ECO:0000256" key="1">
    <source>
        <dbReference type="SAM" id="MobiDB-lite"/>
    </source>
</evidence>
<feature type="region of interest" description="Disordered" evidence="1">
    <location>
        <begin position="1"/>
        <end position="22"/>
    </location>
</feature>
<protein>
    <submittedName>
        <fullName evidence="2">DUF4177 domain-containing protein</fullName>
    </submittedName>
</protein>
<proteinExistence type="predicted"/>
<comment type="caution">
    <text evidence="2">The sequence shown here is derived from an EMBL/GenBank/DDBJ whole genome shotgun (WGS) entry which is preliminary data.</text>
</comment>
<name>A0ABV7U4T3_9RHOB</name>
<dbReference type="EMBL" id="JBHRXY010000007">
    <property type="protein sequence ID" value="MFC3629909.1"/>
    <property type="molecule type" value="Genomic_DNA"/>
</dbReference>
<dbReference type="Proteomes" id="UP001595539">
    <property type="component" value="Unassembled WGS sequence"/>
</dbReference>
<dbReference type="RefSeq" id="WP_377761345.1">
    <property type="nucleotide sequence ID" value="NZ_JBHRXY010000007.1"/>
</dbReference>
<feature type="region of interest" description="Disordered" evidence="1">
    <location>
        <begin position="80"/>
        <end position="144"/>
    </location>
</feature>
<reference evidence="3" key="1">
    <citation type="journal article" date="2019" name="Int. J. Syst. Evol. Microbiol.">
        <title>The Global Catalogue of Microorganisms (GCM) 10K type strain sequencing project: providing services to taxonomists for standard genome sequencing and annotation.</title>
        <authorList>
            <consortium name="The Broad Institute Genomics Platform"/>
            <consortium name="The Broad Institute Genome Sequencing Center for Infectious Disease"/>
            <person name="Wu L."/>
            <person name="Ma J."/>
        </authorList>
    </citation>
    <scope>NUCLEOTIDE SEQUENCE [LARGE SCALE GENOMIC DNA]</scope>
    <source>
        <strain evidence="3">KCTC 42473</strain>
    </source>
</reference>
<gene>
    <name evidence="2" type="ORF">ACFOM8_10680</name>
</gene>
<keyword evidence="3" id="KW-1185">Reference proteome</keyword>
<accession>A0ABV7U4T3</accession>